<evidence type="ECO:0000259" key="6">
    <source>
        <dbReference type="Pfam" id="PF01694"/>
    </source>
</evidence>
<evidence type="ECO:0000256" key="2">
    <source>
        <dbReference type="ARBA" id="ARBA00022692"/>
    </source>
</evidence>
<feature type="transmembrane region" description="Helical" evidence="5">
    <location>
        <begin position="191"/>
        <end position="212"/>
    </location>
</feature>
<evidence type="ECO:0000256" key="1">
    <source>
        <dbReference type="ARBA" id="ARBA00004141"/>
    </source>
</evidence>
<feature type="transmembrane region" description="Helical" evidence="5">
    <location>
        <begin position="135"/>
        <end position="155"/>
    </location>
</feature>
<keyword evidence="4 5" id="KW-0472">Membrane</keyword>
<feature type="transmembrane region" description="Helical" evidence="5">
    <location>
        <begin position="110"/>
        <end position="129"/>
    </location>
</feature>
<evidence type="ECO:0000256" key="5">
    <source>
        <dbReference type="SAM" id="Phobius"/>
    </source>
</evidence>
<dbReference type="Proteomes" id="UP000051269">
    <property type="component" value="Unassembled WGS sequence"/>
</dbReference>
<proteinExistence type="predicted"/>
<comment type="subcellular location">
    <subcellularLocation>
        <location evidence="1">Membrane</location>
        <topology evidence="1">Multi-pass membrane protein</topology>
    </subcellularLocation>
</comment>
<keyword evidence="2 5" id="KW-0812">Transmembrane</keyword>
<organism evidence="8 9">
    <name type="scientific">Verrucomicrobia subdivision 6 bacterium BACL9 MAG-120507-bin52</name>
    <dbReference type="NCBI Taxonomy" id="1655590"/>
    <lineage>
        <taxon>Bacteria</taxon>
        <taxon>Pseudomonadati</taxon>
        <taxon>Verrucomicrobiota</taxon>
        <taxon>Verrucomicrobiia</taxon>
        <taxon>Verrucomicrobiales</taxon>
        <taxon>Verrucomicrobia subdivision 6</taxon>
    </lineage>
</organism>
<dbReference type="InterPro" id="IPR022764">
    <property type="entry name" value="Peptidase_S54_rhomboid_dom"/>
</dbReference>
<dbReference type="AlphaFoldDB" id="A0A0R2RIV7"/>
<dbReference type="InterPro" id="IPR046483">
    <property type="entry name" value="DUF6576"/>
</dbReference>
<feature type="transmembrane region" description="Helical" evidence="5">
    <location>
        <begin position="167"/>
        <end position="185"/>
    </location>
</feature>
<dbReference type="InterPro" id="IPR035952">
    <property type="entry name" value="Rhomboid-like_sf"/>
</dbReference>
<comment type="caution">
    <text evidence="8">The sequence shown here is derived from an EMBL/GenBank/DDBJ whole genome shotgun (WGS) entry which is preliminary data.</text>
</comment>
<evidence type="ECO:0000313" key="9">
    <source>
        <dbReference type="Proteomes" id="UP000051269"/>
    </source>
</evidence>
<dbReference type="GO" id="GO:0004252">
    <property type="term" value="F:serine-type endopeptidase activity"/>
    <property type="evidence" value="ECO:0007669"/>
    <property type="project" value="InterPro"/>
</dbReference>
<dbReference type="Pfam" id="PF20216">
    <property type="entry name" value="DUF6576"/>
    <property type="match status" value="1"/>
</dbReference>
<dbReference type="Pfam" id="PF01694">
    <property type="entry name" value="Rhomboid"/>
    <property type="match status" value="1"/>
</dbReference>
<evidence type="ECO:0000259" key="7">
    <source>
        <dbReference type="Pfam" id="PF20216"/>
    </source>
</evidence>
<evidence type="ECO:0000313" key="8">
    <source>
        <dbReference type="EMBL" id="KRO62390.1"/>
    </source>
</evidence>
<protein>
    <submittedName>
        <fullName evidence="8">Uncharacterized protein</fullName>
    </submittedName>
</protein>
<keyword evidence="3 5" id="KW-1133">Transmembrane helix</keyword>
<reference evidence="8 9" key="1">
    <citation type="submission" date="2015-10" db="EMBL/GenBank/DDBJ databases">
        <title>Metagenome-Assembled Genomes uncover a global brackish microbiome.</title>
        <authorList>
            <person name="Hugerth L.W."/>
            <person name="Larsson J."/>
            <person name="Alneberg J."/>
            <person name="Lindh M.V."/>
            <person name="Legrand C."/>
            <person name="Pinhassi J."/>
            <person name="Andersson A.F."/>
        </authorList>
    </citation>
    <scope>NUCLEOTIDE SEQUENCE [LARGE SCALE GENOMIC DNA]</scope>
    <source>
        <strain evidence="8">BACL18 MAG-120507-bin52</strain>
    </source>
</reference>
<evidence type="ECO:0000256" key="3">
    <source>
        <dbReference type="ARBA" id="ARBA00022989"/>
    </source>
</evidence>
<evidence type="ECO:0000256" key="4">
    <source>
        <dbReference type="ARBA" id="ARBA00023136"/>
    </source>
</evidence>
<dbReference type="Gene3D" id="1.20.1540.10">
    <property type="entry name" value="Rhomboid-like"/>
    <property type="match status" value="1"/>
</dbReference>
<dbReference type="SUPFAM" id="SSF144091">
    <property type="entry name" value="Rhomboid-like"/>
    <property type="match status" value="1"/>
</dbReference>
<feature type="domain" description="Peptidase S54 rhomboid" evidence="6">
    <location>
        <begin position="67"/>
        <end position="179"/>
    </location>
</feature>
<accession>A0A0R2RIV7</accession>
<sequence>MAWGNSWNRWEGAEGPIFTIGQLRVDLTMLLVGVHTLAMVLGAVATAAGLGAWAAVGVFSPSQMAEGHVWTLLTYPFVHDIRQEGIWFALEMLMFFWFGREVESAIGRKALGLLYTALVVGPALLLLGVAPWLGASVLVGSGTIHFAIFLAFCALHPAAQFFFGLSARWVGWVLLAIYSLTYFAGRNWSGGIQLWVTAMIAVGWVRAGGVSWPKLSFTKSSRGGGKKKAPPKKTGLVVLEKVDPILEKISREGMGSLSAAEKKLLEEARNKLMQKDRPRGSVR</sequence>
<gene>
    <name evidence="8" type="ORF">ABR82_02965</name>
</gene>
<feature type="domain" description="DUF6576" evidence="7">
    <location>
        <begin position="241"/>
        <end position="267"/>
    </location>
</feature>
<dbReference type="EMBL" id="LIBO01000084">
    <property type="protein sequence ID" value="KRO62390.1"/>
    <property type="molecule type" value="Genomic_DNA"/>
</dbReference>
<name>A0A0R2RIV7_9BACT</name>
<feature type="transmembrane region" description="Helical" evidence="5">
    <location>
        <begin position="30"/>
        <end position="56"/>
    </location>
</feature>
<dbReference type="GO" id="GO:0016020">
    <property type="term" value="C:membrane"/>
    <property type="evidence" value="ECO:0007669"/>
    <property type="project" value="UniProtKB-SubCell"/>
</dbReference>